<accession>A0A1H4T492</accession>
<gene>
    <name evidence="1" type="ORF">SAMN04490203_2549</name>
</gene>
<dbReference type="EMBL" id="FNRS01000001">
    <property type="protein sequence ID" value="SEC50921.1"/>
    <property type="molecule type" value="Genomic_DNA"/>
</dbReference>
<organism evidence="1 2">
    <name type="scientific">Pseudomonas taetrolens</name>
    <dbReference type="NCBI Taxonomy" id="47884"/>
    <lineage>
        <taxon>Bacteria</taxon>
        <taxon>Pseudomonadati</taxon>
        <taxon>Pseudomonadota</taxon>
        <taxon>Gammaproteobacteria</taxon>
        <taxon>Pseudomonadales</taxon>
        <taxon>Pseudomonadaceae</taxon>
        <taxon>Pseudomonas</taxon>
    </lineage>
</organism>
<name>A0A1H4T492_PSETA</name>
<evidence type="ECO:0000313" key="1">
    <source>
        <dbReference type="EMBL" id="SEC50921.1"/>
    </source>
</evidence>
<keyword evidence="2" id="KW-1185">Reference proteome</keyword>
<protein>
    <recommendedName>
        <fullName evidence="3">Lipoprotein</fullName>
    </recommendedName>
</protein>
<reference evidence="1 2" key="1">
    <citation type="submission" date="2016-10" db="EMBL/GenBank/DDBJ databases">
        <authorList>
            <person name="Varghese N."/>
            <person name="Submissions S."/>
        </authorList>
    </citation>
    <scope>NUCLEOTIDE SEQUENCE [LARGE SCALE GENOMIC DNA]</scope>
    <source>
        <strain evidence="1 2">BS3652</strain>
    </source>
</reference>
<evidence type="ECO:0008006" key="3">
    <source>
        <dbReference type="Google" id="ProtNLM"/>
    </source>
</evidence>
<dbReference type="Proteomes" id="UP000183155">
    <property type="component" value="Unassembled WGS sequence"/>
</dbReference>
<dbReference type="PROSITE" id="PS51257">
    <property type="entry name" value="PROKAR_LIPOPROTEIN"/>
    <property type="match status" value="1"/>
</dbReference>
<evidence type="ECO:0000313" key="2">
    <source>
        <dbReference type="Proteomes" id="UP000183155"/>
    </source>
</evidence>
<comment type="caution">
    <text evidence="1">The sequence shown here is derived from an EMBL/GenBank/DDBJ whole genome shotgun (WGS) entry which is preliminary data.</text>
</comment>
<sequence length="112" mass="12340">MKVNKSCSALAAVTCLLLLGCESKHDHIFQLARCGVAASLDANSDPSVLARSEKVIFNYMHRHGIERTYKELTNITNQATEEIMGTPDTPNADWPTKAQEIVESDFCKTNLA</sequence>
<proteinExistence type="predicted"/>